<accession>C6RIC9</accession>
<gene>
    <name evidence="1" type="ORF">CAMSH0001_0283</name>
</gene>
<evidence type="ECO:0000313" key="2">
    <source>
        <dbReference type="Proteomes" id="UP000003107"/>
    </source>
</evidence>
<dbReference type="Proteomes" id="UP000003107">
    <property type="component" value="Unassembled WGS sequence"/>
</dbReference>
<dbReference type="GeneID" id="60990861"/>
<name>C6RIC9_9BACT</name>
<evidence type="ECO:0000313" key="1">
    <source>
        <dbReference type="EMBL" id="EET78930.1"/>
    </source>
</evidence>
<dbReference type="EMBL" id="ACVQ01000029">
    <property type="protein sequence ID" value="EET78930.1"/>
    <property type="molecule type" value="Genomic_DNA"/>
</dbReference>
<reference evidence="1 2" key="1">
    <citation type="submission" date="2009-07" db="EMBL/GenBank/DDBJ databases">
        <authorList>
            <person name="Madupu R."/>
            <person name="Sebastian Y."/>
            <person name="Durkin A.S."/>
            <person name="Torralba M."/>
            <person name="Methe B."/>
            <person name="Sutton G.G."/>
            <person name="Strausberg R.L."/>
            <person name="Nelson K.E."/>
        </authorList>
    </citation>
    <scope>NUCLEOTIDE SEQUENCE [LARGE SCALE GENOMIC DNA]</scope>
    <source>
        <strain evidence="1 2">RM3277</strain>
    </source>
</reference>
<sequence length="80" mass="9310">MRAQTVKKQILQKMIARDEPIRACNITASNQNVYLIQLERAGIISRKWHDGQGYKIAYFKDDEQRKKAIKWLKAHGVKVA</sequence>
<dbReference type="RefSeq" id="WP_002949706.1">
    <property type="nucleotide sequence ID" value="NZ_ACVQ01000029.1"/>
</dbReference>
<proteinExistence type="predicted"/>
<comment type="caution">
    <text evidence="1">The sequence shown here is derived from an EMBL/GenBank/DDBJ whole genome shotgun (WGS) entry which is preliminary data.</text>
</comment>
<dbReference type="STRING" id="553219.CAMSH0001_0283"/>
<keyword evidence="2" id="KW-1185">Reference proteome</keyword>
<dbReference type="AlphaFoldDB" id="C6RIC9"/>
<protein>
    <submittedName>
        <fullName evidence="1">Uncharacterized protein</fullName>
    </submittedName>
</protein>
<dbReference type="OrthoDB" id="5356979at2"/>
<organism evidence="1 2">
    <name type="scientific">Campylobacter showae RM3277</name>
    <dbReference type="NCBI Taxonomy" id="553219"/>
    <lineage>
        <taxon>Bacteria</taxon>
        <taxon>Pseudomonadati</taxon>
        <taxon>Campylobacterota</taxon>
        <taxon>Epsilonproteobacteria</taxon>
        <taxon>Campylobacterales</taxon>
        <taxon>Campylobacteraceae</taxon>
        <taxon>Campylobacter</taxon>
    </lineage>
</organism>